<evidence type="ECO:0000256" key="7">
    <source>
        <dbReference type="RuleBase" id="RU000570"/>
    </source>
</evidence>
<dbReference type="Pfam" id="PF00444">
    <property type="entry name" value="Ribosomal_L36"/>
    <property type="match status" value="1"/>
</dbReference>
<evidence type="ECO:0000256" key="1">
    <source>
        <dbReference type="ARBA" id="ARBA00004173"/>
    </source>
</evidence>
<dbReference type="InterPro" id="IPR052143">
    <property type="entry name" value="Mitoribosomal_bL36m"/>
</dbReference>
<proteinExistence type="inferred from homology"/>
<evidence type="ECO:0000313" key="8">
    <source>
        <dbReference type="Ensembl" id="ENSSMRP00000019903.1"/>
    </source>
</evidence>
<organism evidence="8 9">
    <name type="scientific">Salvator merianae</name>
    <name type="common">Argentine black and white tegu</name>
    <name type="synonym">Tupinambis merianae</name>
    <dbReference type="NCBI Taxonomy" id="96440"/>
    <lineage>
        <taxon>Eukaryota</taxon>
        <taxon>Metazoa</taxon>
        <taxon>Chordata</taxon>
        <taxon>Craniata</taxon>
        <taxon>Vertebrata</taxon>
        <taxon>Euteleostomi</taxon>
        <taxon>Lepidosauria</taxon>
        <taxon>Squamata</taxon>
        <taxon>Bifurcata</taxon>
        <taxon>Unidentata</taxon>
        <taxon>Episquamata</taxon>
        <taxon>Laterata</taxon>
        <taxon>Teiioidea</taxon>
        <taxon>Teiidae</taxon>
        <taxon>Salvator</taxon>
    </lineage>
</organism>
<dbReference type="GO" id="GO:0003735">
    <property type="term" value="F:structural constituent of ribosome"/>
    <property type="evidence" value="ECO:0007669"/>
    <property type="project" value="InterPro"/>
</dbReference>
<evidence type="ECO:0000256" key="3">
    <source>
        <dbReference type="ARBA" id="ARBA00022946"/>
    </source>
</evidence>
<sequence>VSKLSMRKMVNIQNLNRSISVRSFSSWLMGHSKPVSPLLSITATAPHGMRQLPFLASGQLLYFQPAASIKCKGVLKRRCKDCFIVRRRGHLYVYCKTHPRHKQRKL</sequence>
<keyword evidence="4 7" id="KW-0689">Ribosomal protein</keyword>
<dbReference type="NCBIfam" id="TIGR01022">
    <property type="entry name" value="rpmJ_bact"/>
    <property type="match status" value="1"/>
</dbReference>
<dbReference type="HAMAP" id="MF_00251">
    <property type="entry name" value="Ribosomal_bL36"/>
    <property type="match status" value="1"/>
</dbReference>
<name>A0A8D0CG80_SALMN</name>
<dbReference type="PANTHER" id="PTHR46909:SF1">
    <property type="entry name" value="LARGE RIBOSOMAL SUBUNIT PROTEIN BL36M"/>
    <property type="match status" value="1"/>
</dbReference>
<evidence type="ECO:0000313" key="9">
    <source>
        <dbReference type="Proteomes" id="UP000694421"/>
    </source>
</evidence>
<reference evidence="8" key="1">
    <citation type="submission" date="2025-08" db="UniProtKB">
        <authorList>
            <consortium name="Ensembl"/>
        </authorList>
    </citation>
    <scope>IDENTIFICATION</scope>
</reference>
<keyword evidence="9" id="KW-1185">Reference proteome</keyword>
<dbReference type="GO" id="GO:0005762">
    <property type="term" value="C:mitochondrial large ribosomal subunit"/>
    <property type="evidence" value="ECO:0007669"/>
    <property type="project" value="TreeGrafter"/>
</dbReference>
<dbReference type="SUPFAM" id="SSF57840">
    <property type="entry name" value="Ribosomal protein L36"/>
    <property type="match status" value="1"/>
</dbReference>
<evidence type="ECO:0000256" key="2">
    <source>
        <dbReference type="ARBA" id="ARBA00007645"/>
    </source>
</evidence>
<dbReference type="Ensembl" id="ENSSMRT00000023340.1">
    <property type="protein sequence ID" value="ENSSMRP00000019903.1"/>
    <property type="gene ID" value="ENSSMRG00000015507.1"/>
</dbReference>
<dbReference type="InterPro" id="IPR000473">
    <property type="entry name" value="Ribosomal_bL36"/>
</dbReference>
<dbReference type="GO" id="GO:0006412">
    <property type="term" value="P:translation"/>
    <property type="evidence" value="ECO:0007669"/>
    <property type="project" value="InterPro"/>
</dbReference>
<dbReference type="AlphaFoldDB" id="A0A8D0CG80"/>
<keyword evidence="5" id="KW-0496">Mitochondrion</keyword>
<evidence type="ECO:0000256" key="6">
    <source>
        <dbReference type="ARBA" id="ARBA00023274"/>
    </source>
</evidence>
<protein>
    <recommendedName>
        <fullName evidence="7">Ribosomal protein</fullName>
    </recommendedName>
</protein>
<evidence type="ECO:0000256" key="5">
    <source>
        <dbReference type="ARBA" id="ARBA00023128"/>
    </source>
</evidence>
<dbReference type="PANTHER" id="PTHR46909">
    <property type="entry name" value="39S RIBOSOMAL PROTEIN L36, MITOCHONDRIAL"/>
    <property type="match status" value="1"/>
</dbReference>
<reference evidence="8" key="2">
    <citation type="submission" date="2025-09" db="UniProtKB">
        <authorList>
            <consortium name="Ensembl"/>
        </authorList>
    </citation>
    <scope>IDENTIFICATION</scope>
</reference>
<accession>A0A8D0CG80</accession>
<dbReference type="InterPro" id="IPR035977">
    <property type="entry name" value="Ribosomal_bL36_sp"/>
</dbReference>
<dbReference type="GeneTree" id="ENSGT00940000173658"/>
<comment type="subcellular location">
    <subcellularLocation>
        <location evidence="1">Mitochondrion</location>
    </subcellularLocation>
</comment>
<dbReference type="Proteomes" id="UP000694421">
    <property type="component" value="Unplaced"/>
</dbReference>
<keyword evidence="6 7" id="KW-0687">Ribonucleoprotein</keyword>
<evidence type="ECO:0000256" key="4">
    <source>
        <dbReference type="ARBA" id="ARBA00022980"/>
    </source>
</evidence>
<keyword evidence="3" id="KW-0809">Transit peptide</keyword>
<comment type="similarity">
    <text evidence="2 7">Belongs to the bacterial ribosomal protein bL36 family.</text>
</comment>